<feature type="compositionally biased region" description="Basic and acidic residues" evidence="1">
    <location>
        <begin position="58"/>
        <end position="72"/>
    </location>
</feature>
<name>A0A0B6YD14_9EUPU</name>
<dbReference type="EMBL" id="HACG01006520">
    <property type="protein sequence ID" value="CEK53385.1"/>
    <property type="molecule type" value="Transcribed_RNA"/>
</dbReference>
<reference evidence="2" key="1">
    <citation type="submission" date="2014-12" db="EMBL/GenBank/DDBJ databases">
        <title>Insight into the proteome of Arion vulgaris.</title>
        <authorList>
            <person name="Aradska J."/>
            <person name="Bulat T."/>
            <person name="Smidak R."/>
            <person name="Sarate P."/>
            <person name="Gangsoo J."/>
            <person name="Sialana F."/>
            <person name="Bilban M."/>
            <person name="Lubec G."/>
        </authorList>
    </citation>
    <scope>NUCLEOTIDE SEQUENCE</scope>
    <source>
        <tissue evidence="2">Skin</tissue>
    </source>
</reference>
<feature type="region of interest" description="Disordered" evidence="1">
    <location>
        <begin position="46"/>
        <end position="72"/>
    </location>
</feature>
<protein>
    <submittedName>
        <fullName evidence="2">Uncharacterized protein</fullName>
    </submittedName>
</protein>
<dbReference type="AlphaFoldDB" id="A0A0B6YD14"/>
<sequence length="182" mass="21064">LLHAVVGLYDISLPDMETETIYATVCARWSRTVVLVQDTKDAADDMTERNIKRRRKKETNNNKDVKKDNKADAKNWRKKVDEKVDVYKEVETSERFSAFVDIFSDTDEESEEENEAEEETSDEDDFTTGVFTFLSDATNRQKQREACDTIIPASTIGIENRLLACATFEKKYIEHKDRVIHL</sequence>
<organism evidence="2">
    <name type="scientific">Arion vulgaris</name>
    <dbReference type="NCBI Taxonomy" id="1028688"/>
    <lineage>
        <taxon>Eukaryota</taxon>
        <taxon>Metazoa</taxon>
        <taxon>Spiralia</taxon>
        <taxon>Lophotrochozoa</taxon>
        <taxon>Mollusca</taxon>
        <taxon>Gastropoda</taxon>
        <taxon>Heterobranchia</taxon>
        <taxon>Euthyneura</taxon>
        <taxon>Panpulmonata</taxon>
        <taxon>Eupulmonata</taxon>
        <taxon>Stylommatophora</taxon>
        <taxon>Helicina</taxon>
        <taxon>Arionoidea</taxon>
        <taxon>Arionidae</taxon>
        <taxon>Arion</taxon>
    </lineage>
</organism>
<gene>
    <name evidence="2" type="primary">ORF20121</name>
</gene>
<evidence type="ECO:0000256" key="1">
    <source>
        <dbReference type="SAM" id="MobiDB-lite"/>
    </source>
</evidence>
<proteinExistence type="predicted"/>
<feature type="non-terminal residue" evidence="2">
    <location>
        <position position="1"/>
    </location>
</feature>
<feature type="non-terminal residue" evidence="2">
    <location>
        <position position="182"/>
    </location>
</feature>
<accession>A0A0B6YD14</accession>
<evidence type="ECO:0000313" key="2">
    <source>
        <dbReference type="EMBL" id="CEK53385.1"/>
    </source>
</evidence>